<dbReference type="GO" id="GO:0017177">
    <property type="term" value="C:glucosidase II complex"/>
    <property type="evidence" value="ECO:0007669"/>
    <property type="project" value="TreeGrafter"/>
</dbReference>
<dbReference type="STRING" id="67003.A0A1X0NMP0"/>
<keyword evidence="1" id="KW-0175">Coiled coil</keyword>
<feature type="region of interest" description="Disordered" evidence="2">
    <location>
        <begin position="301"/>
        <end position="322"/>
    </location>
</feature>
<dbReference type="AlphaFoldDB" id="A0A1X0NMP0"/>
<gene>
    <name evidence="4" type="ORF">TM35_000311800</name>
</gene>
<evidence type="ECO:0000256" key="1">
    <source>
        <dbReference type="SAM" id="Coils"/>
    </source>
</evidence>
<organism evidence="4 5">
    <name type="scientific">Trypanosoma theileri</name>
    <dbReference type="NCBI Taxonomy" id="67003"/>
    <lineage>
        <taxon>Eukaryota</taxon>
        <taxon>Discoba</taxon>
        <taxon>Euglenozoa</taxon>
        <taxon>Kinetoplastea</taxon>
        <taxon>Metakinetoplastina</taxon>
        <taxon>Trypanosomatida</taxon>
        <taxon>Trypanosomatidae</taxon>
        <taxon>Trypanosoma</taxon>
    </lineage>
</organism>
<comment type="caution">
    <text evidence="4">The sequence shown here is derived from an EMBL/GenBank/DDBJ whole genome shotgun (WGS) entry which is preliminary data.</text>
</comment>
<accession>A0A1X0NMP0</accession>
<dbReference type="Proteomes" id="UP000192257">
    <property type="component" value="Unassembled WGS sequence"/>
</dbReference>
<dbReference type="PANTHER" id="PTHR12630:SF1">
    <property type="entry name" value="GLUCOSIDASE 2 SUBUNIT BETA"/>
    <property type="match status" value="1"/>
</dbReference>
<feature type="region of interest" description="Disordered" evidence="2">
    <location>
        <begin position="54"/>
        <end position="92"/>
    </location>
</feature>
<evidence type="ECO:0000313" key="5">
    <source>
        <dbReference type="Proteomes" id="UP000192257"/>
    </source>
</evidence>
<keyword evidence="3" id="KW-1133">Transmembrane helix</keyword>
<feature type="region of interest" description="Disordered" evidence="2">
    <location>
        <begin position="665"/>
        <end position="686"/>
    </location>
</feature>
<dbReference type="InterPro" id="IPR039794">
    <property type="entry name" value="Gtb1-like"/>
</dbReference>
<evidence type="ECO:0000256" key="3">
    <source>
        <dbReference type="SAM" id="Phobius"/>
    </source>
</evidence>
<keyword evidence="3" id="KW-0472">Membrane</keyword>
<dbReference type="RefSeq" id="XP_028880060.1">
    <property type="nucleotide sequence ID" value="XM_029028661.1"/>
</dbReference>
<feature type="compositionally biased region" description="Low complexity" evidence="2">
    <location>
        <begin position="740"/>
        <end position="756"/>
    </location>
</feature>
<dbReference type="GO" id="GO:0006491">
    <property type="term" value="P:N-glycan processing"/>
    <property type="evidence" value="ECO:0007669"/>
    <property type="project" value="TreeGrafter"/>
</dbReference>
<feature type="region of interest" description="Disordered" evidence="2">
    <location>
        <begin position="814"/>
        <end position="844"/>
    </location>
</feature>
<name>A0A1X0NMP0_9TRYP</name>
<feature type="transmembrane region" description="Helical" evidence="3">
    <location>
        <begin position="27"/>
        <end position="50"/>
    </location>
</feature>
<dbReference type="GeneID" id="39988441"/>
<feature type="compositionally biased region" description="Basic and acidic residues" evidence="2">
    <location>
        <begin position="721"/>
        <end position="737"/>
    </location>
</feature>
<sequence>MKKDQKPKENPIQGKPLVEKEEGGSKAYVILISSIVTLLIAMILTSDMLFSKQRDEETQNSNGDSIHAPPAPHFTSNVQTTDSTDSVEETSHLQKVSEASCYTLEEYSLKFIAPHKNRKGDNNNNRMQYFFRCGTRLIDLNTERNQSKVELCMKKEKQQPKTTTMSTLTSNSMFSSLRVYLEDAYEVQLHLEQQYNVAAQRIPLERLNDDYCDCLDGTDELQTSACSMSGAVSPLSHERWKRYLIANAHVRLYHEEEPPSEQRTARLLRRLGGPVLPFACRGDSNVWLAPSRVGDGVVDCCDGSDEEKKEKEKKEEEEEKEEEVKKQWKLHVLALQPYLHTDSGMMSMLSPTIGGKRTVAGMLLDKDLTSLMSCRRVKEERLRDARGLAAMVKEGNIIYKQRKAEGWERYGKQIVQDRDEMKKKVQTISEEFDQERKRIIHLMEMAQTRDPFAAGVTNDELMALDNLYRKLEQEALELRHIQLMLTFRWLGNDFEYYPLAQGEYEIPLERVVYTAESNAVSIQEERERHLYNTTFLLDTPPEYVDNTTYEHFAFRPYLYIMGTIQLTSEHRRLLKERDELLNVNKSSNTSQPDYNNIRGPPVIFGYWIPDKTEISLQKFTAMDNAGGVLLRRRLFMYEEHPIMGGMEQSLLHERYHYTGNKRRVLRVPSKDNKNPSTREQVERAAGVSKDMVEVEIPHQYNTPDMAAVQLFLGGASCGLRNEKEKEKNGNTHDDKVSDTNNSNNNENNENNNNNNNEESEKTMNTLLSGGRVVYVCAPADSILEWYRNGNCQHEVLFGSPSACSQWTLERAKERLQQAEEALRQEEEKEKEGVNQQKKEAVNTQ</sequence>
<keyword evidence="5" id="KW-1185">Reference proteome</keyword>
<dbReference type="OrthoDB" id="28322at2759"/>
<evidence type="ECO:0008006" key="6">
    <source>
        <dbReference type="Google" id="ProtNLM"/>
    </source>
</evidence>
<feature type="coiled-coil region" evidence="1">
    <location>
        <begin position="418"/>
        <end position="481"/>
    </location>
</feature>
<protein>
    <recommendedName>
        <fullName evidence="6">Glucosidase II beta subunit-like protein</fullName>
    </recommendedName>
</protein>
<keyword evidence="3" id="KW-0812">Transmembrane</keyword>
<reference evidence="4 5" key="1">
    <citation type="submission" date="2017-03" db="EMBL/GenBank/DDBJ databases">
        <title>An alternative strategy for trypanosome survival in the mammalian bloodstream revealed through genome and transcriptome analysis of the ubiquitous bovine parasite Trypanosoma (Megatrypanum) theileri.</title>
        <authorList>
            <person name="Kelly S."/>
            <person name="Ivens A."/>
            <person name="Mott A."/>
            <person name="O'Neill E."/>
            <person name="Emms D."/>
            <person name="Macleod O."/>
            <person name="Voorheis P."/>
            <person name="Matthews J."/>
            <person name="Matthews K."/>
            <person name="Carrington M."/>
        </authorList>
    </citation>
    <scope>NUCLEOTIDE SEQUENCE [LARGE SCALE GENOMIC DNA]</scope>
    <source>
        <strain evidence="4">Edinburgh</strain>
    </source>
</reference>
<evidence type="ECO:0000256" key="2">
    <source>
        <dbReference type="SAM" id="MobiDB-lite"/>
    </source>
</evidence>
<dbReference type="VEuPathDB" id="TriTrypDB:TM35_000311800"/>
<dbReference type="PANTHER" id="PTHR12630">
    <property type="entry name" value="N-LINKED OLIGOSACCHARIDE PROCESSING"/>
    <property type="match status" value="1"/>
</dbReference>
<proteinExistence type="predicted"/>
<evidence type="ECO:0000313" key="4">
    <source>
        <dbReference type="EMBL" id="ORC85994.1"/>
    </source>
</evidence>
<dbReference type="EMBL" id="NBCO01000031">
    <property type="protein sequence ID" value="ORC85994.1"/>
    <property type="molecule type" value="Genomic_DNA"/>
</dbReference>
<feature type="region of interest" description="Disordered" evidence="2">
    <location>
        <begin position="721"/>
        <end position="760"/>
    </location>
</feature>